<name>U2FJR7_9MOLU</name>
<evidence type="ECO:0008006" key="3">
    <source>
        <dbReference type="Google" id="ProtNLM"/>
    </source>
</evidence>
<organism evidence="1 2">
    <name type="scientific">Haloplasma contractile SSD-17B</name>
    <dbReference type="NCBI Taxonomy" id="1033810"/>
    <lineage>
        <taxon>Bacteria</taxon>
        <taxon>Bacillati</taxon>
        <taxon>Mycoplasmatota</taxon>
        <taxon>Mollicutes</taxon>
        <taxon>Haloplasmatales</taxon>
        <taxon>Haloplasmataceae</taxon>
        <taxon>Haloplasma</taxon>
    </lineage>
</organism>
<reference evidence="1 2" key="2">
    <citation type="journal article" date="2013" name="PLoS ONE">
        <title>INDIGO - INtegrated Data Warehouse of MIcrobial GenOmes with Examples from the Red Sea Extremophiles.</title>
        <authorList>
            <person name="Alam I."/>
            <person name="Antunes A."/>
            <person name="Kamau A.A."/>
            <person name="Ba Alawi W."/>
            <person name="Kalkatawi M."/>
            <person name="Stingl U."/>
            <person name="Bajic V.B."/>
        </authorList>
    </citation>
    <scope>NUCLEOTIDE SEQUENCE [LARGE SCALE GENOMIC DNA]</scope>
    <source>
        <strain evidence="1 2">SSD-17B</strain>
    </source>
</reference>
<comment type="caution">
    <text evidence="1">The sequence shown here is derived from an EMBL/GenBank/DDBJ whole genome shotgun (WGS) entry which is preliminary data.</text>
</comment>
<dbReference type="EMBL" id="AFNU02000010">
    <property type="protein sequence ID" value="ERJ11499.1"/>
    <property type="molecule type" value="Genomic_DNA"/>
</dbReference>
<dbReference type="InParanoid" id="U2FJR7"/>
<evidence type="ECO:0000313" key="1">
    <source>
        <dbReference type="EMBL" id="ERJ11499.1"/>
    </source>
</evidence>
<dbReference type="Proteomes" id="UP000005707">
    <property type="component" value="Unassembled WGS sequence"/>
</dbReference>
<gene>
    <name evidence="1" type="ORF">HLPCO_002411</name>
</gene>
<sequence>MGFFDYFSNQAETKERHKVDELKTHYYKTNYQHSKDAVIKYINEHKMNVKHVDDNYGEIFVQERSYHMVISIRQINPIETAIDIKVNTYRLVGAYKARKLILQMYKELDATIPFKGVALHP</sequence>
<keyword evidence="2" id="KW-1185">Reference proteome</keyword>
<evidence type="ECO:0000313" key="2">
    <source>
        <dbReference type="Proteomes" id="UP000005707"/>
    </source>
</evidence>
<dbReference type="AlphaFoldDB" id="U2FJR7"/>
<reference evidence="1 2" key="1">
    <citation type="journal article" date="2011" name="J. Bacteriol.">
        <title>Genome sequence of Haloplasma contractile, an unusual contractile bacterium from a deep-sea anoxic brine lake.</title>
        <authorList>
            <person name="Antunes A."/>
            <person name="Alam I."/>
            <person name="El Dorry H."/>
            <person name="Siam R."/>
            <person name="Robertson A."/>
            <person name="Bajic V.B."/>
            <person name="Stingl U."/>
        </authorList>
    </citation>
    <scope>NUCLEOTIDE SEQUENCE [LARGE SCALE GENOMIC DNA]</scope>
    <source>
        <strain evidence="1 2">SSD-17B</strain>
    </source>
</reference>
<dbReference type="RefSeq" id="WP_008827057.1">
    <property type="nucleotide sequence ID" value="NZ_AFNU02000010.1"/>
</dbReference>
<protein>
    <recommendedName>
        <fullName evidence="3">Cytosolic protein</fullName>
    </recommendedName>
</protein>
<accession>U2FJR7</accession>
<proteinExistence type="predicted"/>
<dbReference type="OrthoDB" id="2353056at2"/>